<dbReference type="GO" id="GO:0009306">
    <property type="term" value="P:protein secretion"/>
    <property type="evidence" value="ECO:0007669"/>
    <property type="project" value="InterPro"/>
</dbReference>
<keyword evidence="5" id="KW-1185">Reference proteome</keyword>
<protein>
    <submittedName>
        <fullName evidence="4">Pilus assembly protein N-terminal domain-containing protein</fullName>
    </submittedName>
</protein>
<sequence>MEGSVKFKYYLVVTLLFFVALSVRAEVNHSSYYLEEGETRIISIEPGSDILISDESVVDVHVLDNSRAILRGVGVGKADIWLKSEEVLKELKVMVTASLELSLEGRLEAISEAEQALNKTEKSGLTVLSGKVSKRNYDELEKISENHEEILNLTESFQEEPPMLTLRVNILETKHQYLEDLGIRWQGTTSGPTFSSSLSGLFEWDAEINSQLMLMQRRGLAKLLANPVLSTQSGEKATFLAGGELPIPQVVAQGMQDVTFREYGIRLVIQPVVLDDNRIKTQLHAELSNIDPAVSVSGVPGILSRRTESVFLSNDGDTLVLSGLLSTDESAQDDEIPGLGSLPILENAFRSQQNREQTTELIIMVTAERMDTAKERLNDKQKRLAQKHDWYQKDSVLQLRETFR</sequence>
<evidence type="ECO:0000259" key="2">
    <source>
        <dbReference type="Pfam" id="PF00263"/>
    </source>
</evidence>
<organism evidence="4 5">
    <name type="scientific">Idiomarina rhizosphaerae</name>
    <dbReference type="NCBI Taxonomy" id="2961572"/>
    <lineage>
        <taxon>Bacteria</taxon>
        <taxon>Pseudomonadati</taxon>
        <taxon>Pseudomonadota</taxon>
        <taxon>Gammaproteobacteria</taxon>
        <taxon>Alteromonadales</taxon>
        <taxon>Idiomarinaceae</taxon>
        <taxon>Idiomarina</taxon>
    </lineage>
</organism>
<name>A0A9X2G1Y2_9GAMM</name>
<evidence type="ECO:0000313" key="4">
    <source>
        <dbReference type="EMBL" id="MCP1339711.1"/>
    </source>
</evidence>
<evidence type="ECO:0000256" key="1">
    <source>
        <dbReference type="RuleBase" id="RU004003"/>
    </source>
</evidence>
<gene>
    <name evidence="4" type="ORF">NJR55_08880</name>
</gene>
<comment type="similarity">
    <text evidence="1">Belongs to the bacterial secretin family.</text>
</comment>
<dbReference type="InterPro" id="IPR004846">
    <property type="entry name" value="T2SS/T3SS_dom"/>
</dbReference>
<dbReference type="PANTHER" id="PTHR30332">
    <property type="entry name" value="PROBABLE GENERAL SECRETION PATHWAY PROTEIN D"/>
    <property type="match status" value="1"/>
</dbReference>
<dbReference type="GO" id="GO:0015627">
    <property type="term" value="C:type II protein secretion system complex"/>
    <property type="evidence" value="ECO:0007669"/>
    <property type="project" value="TreeGrafter"/>
</dbReference>
<reference evidence="4" key="1">
    <citation type="submission" date="2022-06" db="EMBL/GenBank/DDBJ databases">
        <title>Idiomarina rhizosphaerae M1R2S28.</title>
        <authorList>
            <person name="Sun J.-Q."/>
            <person name="Li L.-F."/>
        </authorList>
    </citation>
    <scope>NUCLEOTIDE SEQUENCE</scope>
    <source>
        <strain evidence="4">M1R2S28</strain>
    </source>
</reference>
<feature type="domain" description="Type II/III secretion system secretin-like" evidence="2">
    <location>
        <begin position="215"/>
        <end position="368"/>
    </location>
</feature>
<comment type="caution">
    <text evidence="4">The sequence shown here is derived from an EMBL/GenBank/DDBJ whole genome shotgun (WGS) entry which is preliminary data.</text>
</comment>
<dbReference type="InterPro" id="IPR050810">
    <property type="entry name" value="Bact_Secretion_Sys_Channel"/>
</dbReference>
<dbReference type="Pfam" id="PF00263">
    <property type="entry name" value="Secretin"/>
    <property type="match status" value="1"/>
</dbReference>
<dbReference type="EMBL" id="JAMZDE010000007">
    <property type="protein sequence ID" value="MCP1339711.1"/>
    <property type="molecule type" value="Genomic_DNA"/>
</dbReference>
<dbReference type="InterPro" id="IPR032789">
    <property type="entry name" value="T2SS-T3SS_pil_N"/>
</dbReference>
<evidence type="ECO:0000259" key="3">
    <source>
        <dbReference type="Pfam" id="PF13629"/>
    </source>
</evidence>
<dbReference type="RefSeq" id="WP_253619628.1">
    <property type="nucleotide sequence ID" value="NZ_JAMZDE010000007.1"/>
</dbReference>
<dbReference type="Pfam" id="PF13629">
    <property type="entry name" value="T2SS-T3SS_pil_N"/>
    <property type="match status" value="1"/>
</dbReference>
<dbReference type="PANTHER" id="PTHR30332:SF17">
    <property type="entry name" value="TYPE IV PILIATION SYSTEM PROTEIN DR_0774-RELATED"/>
    <property type="match status" value="1"/>
</dbReference>
<proteinExistence type="inferred from homology"/>
<dbReference type="AlphaFoldDB" id="A0A9X2G1Y2"/>
<feature type="domain" description="Pilus formation protein N-terminal" evidence="3">
    <location>
        <begin position="29"/>
        <end position="96"/>
    </location>
</feature>
<accession>A0A9X2G1Y2</accession>
<evidence type="ECO:0000313" key="5">
    <source>
        <dbReference type="Proteomes" id="UP001139474"/>
    </source>
</evidence>
<dbReference type="Proteomes" id="UP001139474">
    <property type="component" value="Unassembled WGS sequence"/>
</dbReference>